<proteinExistence type="predicted"/>
<protein>
    <submittedName>
        <fullName evidence="1">Uncharacterized protein</fullName>
    </submittedName>
</protein>
<keyword evidence="2" id="KW-1185">Reference proteome</keyword>
<evidence type="ECO:0000313" key="1">
    <source>
        <dbReference type="EMBL" id="MBL6457476.1"/>
    </source>
</evidence>
<name>A0ABS1V8K4_9PROT</name>
<gene>
    <name evidence="1" type="ORF">JMJ55_19265</name>
</gene>
<dbReference type="RefSeq" id="WP_202827225.1">
    <property type="nucleotide sequence ID" value="NZ_JAEUXJ010000009.1"/>
</dbReference>
<dbReference type="Proteomes" id="UP000606490">
    <property type="component" value="Unassembled WGS sequence"/>
</dbReference>
<accession>A0ABS1V8K4</accession>
<evidence type="ECO:0000313" key="2">
    <source>
        <dbReference type="Proteomes" id="UP000606490"/>
    </source>
</evidence>
<sequence>MACAALDRPLFTPIPLRLARGLLTHMTEPRFVHEHHWRPDDRRPE</sequence>
<dbReference type="EMBL" id="JAEUXJ010000009">
    <property type="protein sequence ID" value="MBL6457476.1"/>
    <property type="molecule type" value="Genomic_DNA"/>
</dbReference>
<organism evidence="1 2">
    <name type="scientific">Belnapia mucosa</name>
    <dbReference type="NCBI Taxonomy" id="2804532"/>
    <lineage>
        <taxon>Bacteria</taxon>
        <taxon>Pseudomonadati</taxon>
        <taxon>Pseudomonadota</taxon>
        <taxon>Alphaproteobacteria</taxon>
        <taxon>Acetobacterales</taxon>
        <taxon>Roseomonadaceae</taxon>
        <taxon>Belnapia</taxon>
    </lineage>
</organism>
<comment type="caution">
    <text evidence="1">The sequence shown here is derived from an EMBL/GenBank/DDBJ whole genome shotgun (WGS) entry which is preliminary data.</text>
</comment>
<reference evidence="1 2" key="1">
    <citation type="submission" date="2021-01" db="EMBL/GenBank/DDBJ databases">
        <title>Belnapia mucosa sp. nov. and Belnapia arida sp. nov., isolated from the Tabernas Desert (Almeria, Spain).</title>
        <authorList>
            <person name="Molina-Menor E."/>
            <person name="Vidal-Verdu A."/>
            <person name="Calonge A."/>
            <person name="Satari L."/>
            <person name="Pereto Magraner J."/>
            <person name="Porcar Miralles M."/>
        </authorList>
    </citation>
    <scope>NUCLEOTIDE SEQUENCE [LARGE SCALE GENOMIC DNA]</scope>
    <source>
        <strain evidence="1 2">T6</strain>
    </source>
</reference>